<reference evidence="2 3" key="1">
    <citation type="submission" date="2016-11" db="EMBL/GenBank/DDBJ databases">
        <title>Description of two novel members of the family Erysipelotrichaceae: Ileibacterium lipovorans gen. nov., sp. nov. and Dubosiella newyorkensis, gen. nov., sp. nov.</title>
        <authorList>
            <person name="Cox L.M."/>
            <person name="Sohn J."/>
            <person name="Tyrrell K.L."/>
            <person name="Citron D.M."/>
            <person name="Lawson P.A."/>
            <person name="Patel N.B."/>
            <person name="Iizumi T."/>
            <person name="Perez-Perez G.I."/>
            <person name="Goldstein E.J."/>
            <person name="Blaser M.J."/>
        </authorList>
    </citation>
    <scope>NUCLEOTIDE SEQUENCE [LARGE SCALE GENOMIC DNA]</scope>
    <source>
        <strain evidence="2 3">NYU-BL-A4</strain>
    </source>
</reference>
<evidence type="ECO:0000313" key="2">
    <source>
        <dbReference type="EMBL" id="OLU44372.1"/>
    </source>
</evidence>
<dbReference type="InterPro" id="IPR043129">
    <property type="entry name" value="ATPase_NBD"/>
</dbReference>
<dbReference type="InterPro" id="IPR000600">
    <property type="entry name" value="ROK"/>
</dbReference>
<dbReference type="CDD" id="cd24068">
    <property type="entry name" value="ASKHA_NBD_ROK_FnNanK-like"/>
    <property type="match status" value="1"/>
</dbReference>
<dbReference type="PANTHER" id="PTHR18964">
    <property type="entry name" value="ROK (REPRESSOR, ORF, KINASE) FAMILY"/>
    <property type="match status" value="1"/>
</dbReference>
<dbReference type="Pfam" id="PF00480">
    <property type="entry name" value="ROK"/>
    <property type="match status" value="1"/>
</dbReference>
<protein>
    <recommendedName>
        <fullName evidence="4">Sugar kinase</fullName>
    </recommendedName>
</protein>
<dbReference type="GeneID" id="78276432"/>
<accession>A0A1U7NK36</accession>
<dbReference type="PANTHER" id="PTHR18964:SF165">
    <property type="entry name" value="BETA-GLUCOSIDE KINASE"/>
    <property type="match status" value="1"/>
</dbReference>
<evidence type="ECO:0000256" key="1">
    <source>
        <dbReference type="ARBA" id="ARBA00006479"/>
    </source>
</evidence>
<dbReference type="RefSeq" id="WP_076342261.1">
    <property type="nucleotide sequence ID" value="NZ_CAJTMI010000004.1"/>
</dbReference>
<dbReference type="AlphaFoldDB" id="A0A1U7NK36"/>
<evidence type="ECO:0008006" key="4">
    <source>
        <dbReference type="Google" id="ProtNLM"/>
    </source>
</evidence>
<name>A0A1U7NK36_9FIRM</name>
<comment type="similarity">
    <text evidence="1">Belongs to the ROK (NagC/XylR) family.</text>
</comment>
<dbReference type="EMBL" id="MPKA01000113">
    <property type="protein sequence ID" value="OLU44372.1"/>
    <property type="molecule type" value="Genomic_DNA"/>
</dbReference>
<organism evidence="2 3">
    <name type="scientific">Dubosiella newyorkensis</name>
    <dbReference type="NCBI Taxonomy" id="1862672"/>
    <lineage>
        <taxon>Bacteria</taxon>
        <taxon>Bacillati</taxon>
        <taxon>Bacillota</taxon>
        <taxon>Erysipelotrichia</taxon>
        <taxon>Erysipelotrichales</taxon>
        <taxon>Erysipelotrichaceae</taxon>
        <taxon>Dubosiella</taxon>
    </lineage>
</organism>
<dbReference type="OrthoDB" id="9783435at2"/>
<dbReference type="Proteomes" id="UP000186705">
    <property type="component" value="Unassembled WGS sequence"/>
</dbReference>
<proteinExistence type="inferred from homology"/>
<keyword evidence="3" id="KW-1185">Reference proteome</keyword>
<dbReference type="Gene3D" id="3.30.420.40">
    <property type="match status" value="2"/>
</dbReference>
<dbReference type="STRING" id="1862672.BO225_10840"/>
<evidence type="ECO:0000313" key="3">
    <source>
        <dbReference type="Proteomes" id="UP000186705"/>
    </source>
</evidence>
<sequence>MKRNRFICIDIGGTAIKYGVLDSNGEIVLIRETPTYAIEGGPALAKRIYGLCEELLEEVSDIQGIAISSAGVVDTNRACIIHASDAIPNYAGTSFKDTLAPFGLPVEAENDVNCAGLGEYVSGSAKNARLALILTIGTGIGGCFIENGRLLHGNSYSACEVGYLPFEEETFQNLASTSALCRFVAERKGDQLDRWNGRRIFKESAKGDPICQEEIERLGKRLGKGIAMLCYILNPQIVVLGGGIMSQEEKLRPWIEEGFKQASIPLIANSTTIRFASHQNAAGMKGALVHFLQKHPEQA</sequence>
<comment type="caution">
    <text evidence="2">The sequence shown here is derived from an EMBL/GenBank/DDBJ whole genome shotgun (WGS) entry which is preliminary data.</text>
</comment>
<dbReference type="SUPFAM" id="SSF53067">
    <property type="entry name" value="Actin-like ATPase domain"/>
    <property type="match status" value="1"/>
</dbReference>
<gene>
    <name evidence="2" type="ORF">BO225_10840</name>
</gene>